<accession>A0A8S1M1U0</accession>
<evidence type="ECO:0000313" key="2">
    <source>
        <dbReference type="EMBL" id="CAD8073807.1"/>
    </source>
</evidence>
<name>A0A8S1M1U0_9CILI</name>
<dbReference type="EMBL" id="CAJJDN010000031">
    <property type="protein sequence ID" value="CAD8073807.1"/>
    <property type="molecule type" value="Genomic_DNA"/>
</dbReference>
<dbReference type="Proteomes" id="UP000692954">
    <property type="component" value="Unassembled WGS sequence"/>
</dbReference>
<evidence type="ECO:0000256" key="1">
    <source>
        <dbReference type="SAM" id="Coils"/>
    </source>
</evidence>
<feature type="coiled-coil region" evidence="1">
    <location>
        <begin position="58"/>
        <end position="97"/>
    </location>
</feature>
<keyword evidence="1" id="KW-0175">Coiled coil</keyword>
<proteinExistence type="predicted"/>
<organism evidence="2 3">
    <name type="scientific">Paramecium sonneborni</name>
    <dbReference type="NCBI Taxonomy" id="65129"/>
    <lineage>
        <taxon>Eukaryota</taxon>
        <taxon>Sar</taxon>
        <taxon>Alveolata</taxon>
        <taxon>Ciliophora</taxon>
        <taxon>Intramacronucleata</taxon>
        <taxon>Oligohymenophorea</taxon>
        <taxon>Peniculida</taxon>
        <taxon>Parameciidae</taxon>
        <taxon>Paramecium</taxon>
    </lineage>
</organism>
<protein>
    <submittedName>
        <fullName evidence="2">Uncharacterized protein</fullName>
    </submittedName>
</protein>
<keyword evidence="3" id="KW-1185">Reference proteome</keyword>
<comment type="caution">
    <text evidence="2">The sequence shown here is derived from an EMBL/GenBank/DDBJ whole genome shotgun (WGS) entry which is preliminary data.</text>
</comment>
<gene>
    <name evidence="2" type="ORF">PSON_ATCC_30995.1.T0310146</name>
</gene>
<sequence>MGCAAMFSYKQDLDQSISMKDGQILLLDNPIKNIYQPKTIESTTLCNSLKWCDEDDDLQNLFEECSKLEENVVNTNVRILKKDEKQVQEQYQNSQSKTYSQTSICLNIRRNLIIKHIKLPDKNDQIPNSILKRKRLKEGQVFSDKIQSKITHQKVVRFNKCYVRIIPES</sequence>
<evidence type="ECO:0000313" key="3">
    <source>
        <dbReference type="Proteomes" id="UP000692954"/>
    </source>
</evidence>
<reference evidence="2" key="1">
    <citation type="submission" date="2021-01" db="EMBL/GenBank/DDBJ databases">
        <authorList>
            <consortium name="Genoscope - CEA"/>
            <person name="William W."/>
        </authorList>
    </citation>
    <scope>NUCLEOTIDE SEQUENCE</scope>
</reference>
<dbReference type="OrthoDB" id="304945at2759"/>
<dbReference type="AlphaFoldDB" id="A0A8S1M1U0"/>